<dbReference type="GO" id="GO:0016791">
    <property type="term" value="F:phosphatase activity"/>
    <property type="evidence" value="ECO:0007669"/>
    <property type="project" value="UniProtKB-ARBA"/>
</dbReference>
<dbReference type="GeneID" id="43591608"/>
<dbReference type="Gene3D" id="1.10.150.720">
    <property type="entry name" value="Haloacid dehalogenase-like hydrolase"/>
    <property type="match status" value="1"/>
</dbReference>
<dbReference type="InterPro" id="IPR023214">
    <property type="entry name" value="HAD_sf"/>
</dbReference>
<evidence type="ECO:0008006" key="3">
    <source>
        <dbReference type="Google" id="ProtNLM"/>
    </source>
</evidence>
<dbReference type="InterPro" id="IPR051828">
    <property type="entry name" value="HAD-like_hydrolase_domain"/>
</dbReference>
<dbReference type="InterPro" id="IPR036412">
    <property type="entry name" value="HAD-like_sf"/>
</dbReference>
<dbReference type="InterPro" id="IPR044924">
    <property type="entry name" value="HAD-SF_hydro_IA_REG-2-like_cap"/>
</dbReference>
<dbReference type="GO" id="GO:0005634">
    <property type="term" value="C:nucleus"/>
    <property type="evidence" value="ECO:0007669"/>
    <property type="project" value="TreeGrafter"/>
</dbReference>
<name>A0AAJ8MZL4_9TREE</name>
<dbReference type="Proteomes" id="UP000322225">
    <property type="component" value="Chromosome 9"/>
</dbReference>
<organism evidence="1 2">
    <name type="scientific">Kwoniella shandongensis</name>
    <dbReference type="NCBI Taxonomy" id="1734106"/>
    <lineage>
        <taxon>Eukaryota</taxon>
        <taxon>Fungi</taxon>
        <taxon>Dikarya</taxon>
        <taxon>Basidiomycota</taxon>
        <taxon>Agaricomycotina</taxon>
        <taxon>Tremellomycetes</taxon>
        <taxon>Tremellales</taxon>
        <taxon>Cryptococcaceae</taxon>
        <taxon>Kwoniella</taxon>
    </lineage>
</organism>
<dbReference type="InterPro" id="IPR006439">
    <property type="entry name" value="HAD-SF_hydro_IA"/>
</dbReference>
<dbReference type="KEGG" id="ksn:43591608"/>
<dbReference type="AlphaFoldDB" id="A0AAJ8MZL4"/>
<gene>
    <name evidence="1" type="ORF">CI109_105384</name>
</gene>
<dbReference type="SUPFAM" id="SSF56784">
    <property type="entry name" value="HAD-like"/>
    <property type="match status" value="1"/>
</dbReference>
<sequence length="295" mass="32740">MLGRLSPTREMLLGARRAVLPFPNFSYRRNMSSSSSSKTPVRLVLFDVFDTLCTPRLPIHEQYHEEAIRGGLSPNSITPLTVRQAFRPAFKEIDATWPLYGKHSSPPLSPEEWWTTIIYQTLLVAGASKGELDKKIDVIAPSLLARFESDEGYHNFPETIACLNAIRDLGVKTSIISNADPRILKTLESLKILPLLSHPPTLSWDVEAAKPSSKIFESACKACEEEMGEGVIMVGDELKADFHGATSAGIEARLIRRPGEWSDGAARSAEEELGEVNVIRSLEDVVEEVKRRNSK</sequence>
<accession>A0AAJ8MZL4</accession>
<keyword evidence="2" id="KW-1185">Reference proteome</keyword>
<dbReference type="RefSeq" id="XP_031858266.2">
    <property type="nucleotide sequence ID" value="XM_032007440.2"/>
</dbReference>
<dbReference type="PANTHER" id="PTHR46191">
    <property type="match status" value="1"/>
</dbReference>
<dbReference type="NCBIfam" id="TIGR01549">
    <property type="entry name" value="HAD-SF-IA-v1"/>
    <property type="match status" value="1"/>
</dbReference>
<dbReference type="EMBL" id="CP144059">
    <property type="protein sequence ID" value="WWD20906.1"/>
    <property type="molecule type" value="Genomic_DNA"/>
</dbReference>
<dbReference type="Gene3D" id="3.40.50.1000">
    <property type="entry name" value="HAD superfamily/HAD-like"/>
    <property type="match status" value="1"/>
</dbReference>
<proteinExistence type="predicted"/>
<evidence type="ECO:0000313" key="1">
    <source>
        <dbReference type="EMBL" id="WWD20906.1"/>
    </source>
</evidence>
<dbReference type="Pfam" id="PF00702">
    <property type="entry name" value="Hydrolase"/>
    <property type="match status" value="1"/>
</dbReference>
<reference evidence="1" key="1">
    <citation type="submission" date="2017-08" db="EMBL/GenBank/DDBJ databases">
        <authorList>
            <person name="Cuomo C."/>
            <person name="Billmyre B."/>
            <person name="Heitman J."/>
        </authorList>
    </citation>
    <scope>NUCLEOTIDE SEQUENCE</scope>
    <source>
        <strain evidence="1">CBS 12478</strain>
    </source>
</reference>
<evidence type="ECO:0000313" key="2">
    <source>
        <dbReference type="Proteomes" id="UP000322225"/>
    </source>
</evidence>
<dbReference type="PANTHER" id="PTHR46191:SF2">
    <property type="entry name" value="HALOACID DEHALOGENASE-LIKE HYDROLASE DOMAIN-CONTAINING PROTEIN 3"/>
    <property type="match status" value="1"/>
</dbReference>
<protein>
    <recommendedName>
        <fullName evidence="3">Haloacid dehalogenase, type II</fullName>
    </recommendedName>
</protein>
<reference evidence="1" key="2">
    <citation type="submission" date="2024-01" db="EMBL/GenBank/DDBJ databases">
        <title>Comparative genomics of Cryptococcus and Kwoniella reveals pathogenesis evolution and contrasting modes of karyotype evolution via chromosome fusion or intercentromeric recombination.</title>
        <authorList>
            <person name="Coelho M.A."/>
            <person name="David-Palma M."/>
            <person name="Shea T."/>
            <person name="Bowers K."/>
            <person name="McGinley-Smith S."/>
            <person name="Mohammad A.W."/>
            <person name="Gnirke A."/>
            <person name="Yurkov A.M."/>
            <person name="Nowrousian M."/>
            <person name="Sun S."/>
            <person name="Cuomo C.A."/>
            <person name="Heitman J."/>
        </authorList>
    </citation>
    <scope>NUCLEOTIDE SEQUENCE</scope>
    <source>
        <strain evidence="1">CBS 12478</strain>
    </source>
</reference>